<dbReference type="KEGG" id="xtw:AB672_02385"/>
<dbReference type="EMBL" id="JDSQ01000018">
    <property type="protein sequence ID" value="EWS77573.1"/>
    <property type="molecule type" value="Genomic_DNA"/>
</dbReference>
<evidence type="ECO:0000313" key="3">
    <source>
        <dbReference type="Proteomes" id="UP000020406"/>
    </source>
</evidence>
<name>Z9JHW8_9GAMM</name>
<proteinExistence type="predicted"/>
<dbReference type="Proteomes" id="UP001430701">
    <property type="component" value="Unassembled WGS sequence"/>
</dbReference>
<reference evidence="2" key="2">
    <citation type="submission" date="2021-11" db="EMBL/GenBank/DDBJ databases">
        <title>Genome sequence of Xylella taiwanensis PLS432.</title>
        <authorList>
            <person name="Weng L.-W."/>
            <person name="Su C.-C."/>
            <person name="Tsai C.-W."/>
            <person name="Kuo C.-H."/>
        </authorList>
    </citation>
    <scope>NUCLEOTIDE SEQUENCE</scope>
    <source>
        <strain evidence="2">PLS432</strain>
    </source>
</reference>
<keyword evidence="4" id="KW-1185">Reference proteome</keyword>
<dbReference type="EMBL" id="JAJPPU010000002">
    <property type="protein sequence ID" value="MCD8473237.1"/>
    <property type="molecule type" value="Genomic_DNA"/>
</dbReference>
<sequence length="102" mass="11281">MVITFYDYRMLHASSTPSTLGKLAVCIKIVQSNRKYIALAQTVNCYFPFLLSHIPLIIGRLITAFIQNQPTLHDVISNTPAVEDGISRVNCTLSARSVGQDV</sequence>
<dbReference type="PATRIC" id="fig|1444770.3.peg.2464"/>
<reference evidence="1 3" key="1">
    <citation type="journal article" date="2014" name="Genome Announc.">
        <title>Draft Genome Sequence of Xylella fastidiosa Pear Leaf Scorch Strain in Taiwan.</title>
        <authorList>
            <person name="Su C.C."/>
            <person name="Deng W.L."/>
            <person name="Jan F.J."/>
            <person name="Chang C.J."/>
            <person name="Huang H."/>
            <person name="Chen J."/>
        </authorList>
    </citation>
    <scope>NUCLEOTIDE SEQUENCE [LARGE SCALE GENOMIC DNA]</scope>
    <source>
        <strain evidence="1 3">PLS229</strain>
    </source>
</reference>
<protein>
    <submittedName>
        <fullName evidence="2">RDD family protein</fullName>
    </submittedName>
</protein>
<evidence type="ECO:0000313" key="2">
    <source>
        <dbReference type="EMBL" id="MCD8473237.1"/>
    </source>
</evidence>
<dbReference type="GeneID" id="68900126"/>
<organism evidence="1 3">
    <name type="scientific">Xylella taiwanensis</name>
    <dbReference type="NCBI Taxonomy" id="1444770"/>
    <lineage>
        <taxon>Bacteria</taxon>
        <taxon>Pseudomonadati</taxon>
        <taxon>Pseudomonadota</taxon>
        <taxon>Gammaproteobacteria</taxon>
        <taxon>Lysobacterales</taxon>
        <taxon>Lysobacteraceae</taxon>
        <taxon>Xylella</taxon>
    </lineage>
</organism>
<dbReference type="OrthoDB" id="9793824at2"/>
<dbReference type="RefSeq" id="WP_038272058.1">
    <property type="nucleotide sequence ID" value="NZ_CP053627.1"/>
</dbReference>
<evidence type="ECO:0000313" key="1">
    <source>
        <dbReference type="EMBL" id="EWS77573.1"/>
    </source>
</evidence>
<evidence type="ECO:0000313" key="4">
    <source>
        <dbReference type="Proteomes" id="UP001430701"/>
    </source>
</evidence>
<accession>Z9JHW8</accession>
<gene>
    <name evidence="1" type="ORF">AF72_10380</name>
    <name evidence="2" type="ORF">LPH55_07155</name>
</gene>
<dbReference type="AlphaFoldDB" id="Z9JHW8"/>
<dbReference type="Proteomes" id="UP000020406">
    <property type="component" value="Unassembled WGS sequence"/>
</dbReference>
<comment type="caution">
    <text evidence="1">The sequence shown here is derived from an EMBL/GenBank/DDBJ whole genome shotgun (WGS) entry which is preliminary data.</text>
</comment>